<dbReference type="GO" id="GO:0051119">
    <property type="term" value="F:sugar transmembrane transporter activity"/>
    <property type="evidence" value="ECO:0007669"/>
    <property type="project" value="InterPro"/>
</dbReference>
<comment type="subcellular location">
    <subcellularLocation>
        <location evidence="1">Membrane</location>
        <topology evidence="1">Multi-pass membrane protein</topology>
    </subcellularLocation>
</comment>
<dbReference type="EMBL" id="VFWZ01000002">
    <property type="protein sequence ID" value="TPN87541.1"/>
    <property type="molecule type" value="Genomic_DNA"/>
</dbReference>
<dbReference type="Gene3D" id="1.20.1280.290">
    <property type="match status" value="1"/>
</dbReference>
<evidence type="ECO:0008006" key="8">
    <source>
        <dbReference type="Google" id="ProtNLM"/>
    </source>
</evidence>
<dbReference type="SMART" id="SM00679">
    <property type="entry name" value="CTNS"/>
    <property type="match status" value="1"/>
</dbReference>
<dbReference type="InterPro" id="IPR006603">
    <property type="entry name" value="PQ-loop_rpt"/>
</dbReference>
<evidence type="ECO:0000256" key="3">
    <source>
        <dbReference type="ARBA" id="ARBA00022989"/>
    </source>
</evidence>
<proteinExistence type="predicted"/>
<dbReference type="NCBIfam" id="NF037968">
    <property type="entry name" value="SemiSWEET_2"/>
    <property type="match status" value="1"/>
</dbReference>
<reference evidence="6 7" key="1">
    <citation type="submission" date="2019-06" db="EMBL/GenBank/DDBJ databases">
        <authorList>
            <person name="Meng X."/>
        </authorList>
    </citation>
    <scope>NUCLEOTIDE SEQUENCE [LARGE SCALE GENOMIC DNA]</scope>
    <source>
        <strain evidence="6 7">M625</strain>
    </source>
</reference>
<protein>
    <recommendedName>
        <fullName evidence="8">MtN3 and saliva related transmembrane protein</fullName>
    </recommendedName>
</protein>
<keyword evidence="3 5" id="KW-1133">Transmembrane helix</keyword>
<evidence type="ECO:0000313" key="7">
    <source>
        <dbReference type="Proteomes" id="UP000315540"/>
    </source>
</evidence>
<organism evidence="6 7">
    <name type="scientific">Aquimarina algicola</name>
    <dbReference type="NCBI Taxonomy" id="2589995"/>
    <lineage>
        <taxon>Bacteria</taxon>
        <taxon>Pseudomonadati</taxon>
        <taxon>Bacteroidota</taxon>
        <taxon>Flavobacteriia</taxon>
        <taxon>Flavobacteriales</taxon>
        <taxon>Flavobacteriaceae</taxon>
        <taxon>Aquimarina</taxon>
    </lineage>
</organism>
<dbReference type="AlphaFoldDB" id="A0A504JLQ5"/>
<gene>
    <name evidence="6" type="ORF">FHK87_08130</name>
</gene>
<dbReference type="OrthoDB" id="122062at2"/>
<accession>A0A504JLQ5</accession>
<evidence type="ECO:0000256" key="5">
    <source>
        <dbReference type="SAM" id="Phobius"/>
    </source>
</evidence>
<dbReference type="Pfam" id="PF04193">
    <property type="entry name" value="PQ-loop"/>
    <property type="match status" value="1"/>
</dbReference>
<evidence type="ECO:0000256" key="2">
    <source>
        <dbReference type="ARBA" id="ARBA00022692"/>
    </source>
</evidence>
<evidence type="ECO:0000256" key="1">
    <source>
        <dbReference type="ARBA" id="ARBA00004141"/>
    </source>
</evidence>
<keyword evidence="2 5" id="KW-0812">Transmembrane</keyword>
<sequence length="87" mass="9867">MTNPIEILGFVAAVLTTTAFLPQVYTTWKTKSVEGLSLTMLFIFISGLLCWLVYGFLIDSVPIILANFVTVILGFLLLFFKIRYKNR</sequence>
<feature type="transmembrane region" description="Helical" evidence="5">
    <location>
        <begin position="6"/>
        <end position="26"/>
    </location>
</feature>
<feature type="transmembrane region" description="Helical" evidence="5">
    <location>
        <begin position="38"/>
        <end position="57"/>
    </location>
</feature>
<keyword evidence="4 5" id="KW-0472">Membrane</keyword>
<dbReference type="RefSeq" id="WP_140592183.1">
    <property type="nucleotide sequence ID" value="NZ_VFWZ01000002.1"/>
</dbReference>
<dbReference type="GO" id="GO:0016020">
    <property type="term" value="C:membrane"/>
    <property type="evidence" value="ECO:0007669"/>
    <property type="project" value="UniProtKB-SubCell"/>
</dbReference>
<evidence type="ECO:0000313" key="6">
    <source>
        <dbReference type="EMBL" id="TPN87541.1"/>
    </source>
</evidence>
<comment type="caution">
    <text evidence="6">The sequence shown here is derived from an EMBL/GenBank/DDBJ whole genome shotgun (WGS) entry which is preliminary data.</text>
</comment>
<keyword evidence="7" id="KW-1185">Reference proteome</keyword>
<feature type="transmembrane region" description="Helical" evidence="5">
    <location>
        <begin position="63"/>
        <end position="80"/>
    </location>
</feature>
<dbReference type="InterPro" id="IPR047662">
    <property type="entry name" value="SemiSWEET"/>
</dbReference>
<evidence type="ECO:0000256" key="4">
    <source>
        <dbReference type="ARBA" id="ARBA00023136"/>
    </source>
</evidence>
<dbReference type="Proteomes" id="UP000315540">
    <property type="component" value="Unassembled WGS sequence"/>
</dbReference>
<name>A0A504JLQ5_9FLAO</name>